<dbReference type="Pfam" id="PF01432">
    <property type="entry name" value="Peptidase_M3"/>
    <property type="match status" value="1"/>
</dbReference>
<evidence type="ECO:0000313" key="8">
    <source>
        <dbReference type="EMBL" id="GAI71116.1"/>
    </source>
</evidence>
<name>X1RW11_9ZZZZ</name>
<dbReference type="InterPro" id="IPR042088">
    <property type="entry name" value="OligoPept_F_C"/>
</dbReference>
<evidence type="ECO:0000256" key="6">
    <source>
        <dbReference type="ARBA" id="ARBA00023049"/>
    </source>
</evidence>
<feature type="domain" description="Peptidase M3A/M3B catalytic" evidence="7">
    <location>
        <begin position="17"/>
        <end position="396"/>
    </location>
</feature>
<evidence type="ECO:0000256" key="1">
    <source>
        <dbReference type="ARBA" id="ARBA00001947"/>
    </source>
</evidence>
<accession>X1RW11</accession>
<sequence>VEGEKKVLSYGEANSLITHPDRATRISANKSIYGLLGKDQEVFSTALRNICSDWMKITKRRKYDSPMHQSLITNDTTQIIINNLMKVIEENVGVYRRYLRLKAKLMNLPKLTCADVQAPLKASSMKKRSWTEAKELILEAYGNVDKEFEKYVNEMFTKKHIDAAVRKGKRNGAYCDSWYKGKSAFILQSFTGALNEIYTLAHELGHAIHAYLAFNEQSYFNFFPGYTVAETASTFGELLMTDLLLNKAESNEEKRALLAHVLDDAGQAAFQVSARAWFEESLYDAIENGENLDGPTISKYWCAGRDRIYGDSVEWFDEMIWEWTMKPHYYQPNFRFYNYPYVYALLFVLALYRKYKEESQSFIPKFKKLLSAGGSLSPVELGNIVGLDITKPDFWKLGIKQFEEFVNEFEKAMD</sequence>
<dbReference type="SUPFAM" id="SSF55486">
    <property type="entry name" value="Metalloproteases ('zincins'), catalytic domain"/>
    <property type="match status" value="1"/>
</dbReference>
<keyword evidence="4" id="KW-0378">Hydrolase</keyword>
<dbReference type="GO" id="GO:0006508">
    <property type="term" value="P:proteolysis"/>
    <property type="evidence" value="ECO:0007669"/>
    <property type="project" value="UniProtKB-KW"/>
</dbReference>
<dbReference type="Gene3D" id="1.10.1370.20">
    <property type="entry name" value="Oligoendopeptidase f, C-terminal domain"/>
    <property type="match status" value="1"/>
</dbReference>
<dbReference type="AlphaFoldDB" id="X1RW11"/>
<keyword evidence="3" id="KW-0479">Metal-binding</keyword>
<evidence type="ECO:0000256" key="4">
    <source>
        <dbReference type="ARBA" id="ARBA00022801"/>
    </source>
</evidence>
<dbReference type="EMBL" id="BARW01002414">
    <property type="protein sequence ID" value="GAI71116.1"/>
    <property type="molecule type" value="Genomic_DNA"/>
</dbReference>
<organism evidence="8">
    <name type="scientific">marine sediment metagenome</name>
    <dbReference type="NCBI Taxonomy" id="412755"/>
    <lineage>
        <taxon>unclassified sequences</taxon>
        <taxon>metagenomes</taxon>
        <taxon>ecological metagenomes</taxon>
    </lineage>
</organism>
<evidence type="ECO:0000256" key="2">
    <source>
        <dbReference type="ARBA" id="ARBA00022670"/>
    </source>
</evidence>
<protein>
    <recommendedName>
        <fullName evidence="7">Peptidase M3A/M3B catalytic domain-containing protein</fullName>
    </recommendedName>
</protein>
<keyword evidence="5" id="KW-0862">Zinc</keyword>
<evidence type="ECO:0000259" key="7">
    <source>
        <dbReference type="Pfam" id="PF01432"/>
    </source>
</evidence>
<dbReference type="InterPro" id="IPR001567">
    <property type="entry name" value="Pept_M3A_M3B_dom"/>
</dbReference>
<comment type="cofactor">
    <cofactor evidence="1">
        <name>Zn(2+)</name>
        <dbReference type="ChEBI" id="CHEBI:29105"/>
    </cofactor>
</comment>
<proteinExistence type="predicted"/>
<reference evidence="8" key="1">
    <citation type="journal article" date="2014" name="Front. Microbiol.">
        <title>High frequency of phylogenetically diverse reductive dehalogenase-homologous genes in deep subseafloor sedimentary metagenomes.</title>
        <authorList>
            <person name="Kawai M."/>
            <person name="Futagami T."/>
            <person name="Toyoda A."/>
            <person name="Takaki Y."/>
            <person name="Nishi S."/>
            <person name="Hori S."/>
            <person name="Arai W."/>
            <person name="Tsubouchi T."/>
            <person name="Morono Y."/>
            <person name="Uchiyama I."/>
            <person name="Ito T."/>
            <person name="Fujiyama A."/>
            <person name="Inagaki F."/>
            <person name="Takami H."/>
        </authorList>
    </citation>
    <scope>NUCLEOTIDE SEQUENCE</scope>
    <source>
        <strain evidence="8">Expedition CK06-06</strain>
    </source>
</reference>
<dbReference type="GO" id="GO:0004222">
    <property type="term" value="F:metalloendopeptidase activity"/>
    <property type="evidence" value="ECO:0007669"/>
    <property type="project" value="InterPro"/>
</dbReference>
<evidence type="ECO:0000256" key="5">
    <source>
        <dbReference type="ARBA" id="ARBA00022833"/>
    </source>
</evidence>
<gene>
    <name evidence="8" type="ORF">S12H4_06756</name>
</gene>
<dbReference type="GO" id="GO:0046872">
    <property type="term" value="F:metal ion binding"/>
    <property type="evidence" value="ECO:0007669"/>
    <property type="project" value="UniProtKB-KW"/>
</dbReference>
<keyword evidence="6" id="KW-0482">Metalloprotease</keyword>
<feature type="non-terminal residue" evidence="8">
    <location>
        <position position="1"/>
    </location>
</feature>
<evidence type="ECO:0000256" key="3">
    <source>
        <dbReference type="ARBA" id="ARBA00022723"/>
    </source>
</evidence>
<keyword evidence="2" id="KW-0645">Protease</keyword>
<comment type="caution">
    <text evidence="8">The sequence shown here is derived from an EMBL/GenBank/DDBJ whole genome shotgun (WGS) entry which is preliminary data.</text>
</comment>